<comment type="caution">
    <text evidence="1">The sequence shown here is derived from an EMBL/GenBank/DDBJ whole genome shotgun (WGS) entry which is preliminary data.</text>
</comment>
<gene>
    <name evidence="1" type="ORF">H9646_16715</name>
</gene>
<name>A0ABR8SG64_9BURK</name>
<dbReference type="EMBL" id="JACSQK010000009">
    <property type="protein sequence ID" value="MBD7962114.1"/>
    <property type="molecule type" value="Genomic_DNA"/>
</dbReference>
<keyword evidence="2" id="KW-1185">Reference proteome</keyword>
<proteinExistence type="predicted"/>
<sequence>MQRAYVLYLYYHLLDTVLRKITLNTTEEGACLNWHGAIDVGTPVMAMPHRRMGRCNDPALKPPQQIRVRALMLELFSNKRPPTKAKTPRSIVVSNTCLNQECICPDCSRYVRRGVPIAMGLANMDLATSTLRRKRIAETKQSIRVLTPEQVQRIKFELSTTARELARQMNVNFSVVHSCRSGRTYQDFRPSPFAGLGA</sequence>
<accession>A0ABR8SG64</accession>
<protein>
    <submittedName>
        <fullName evidence="1">Uncharacterized protein</fullName>
    </submittedName>
</protein>
<dbReference type="Proteomes" id="UP000634919">
    <property type="component" value="Unassembled WGS sequence"/>
</dbReference>
<organism evidence="1 2">
    <name type="scientific">Comamonas avium</name>
    <dbReference type="NCBI Taxonomy" id="2762231"/>
    <lineage>
        <taxon>Bacteria</taxon>
        <taxon>Pseudomonadati</taxon>
        <taxon>Pseudomonadota</taxon>
        <taxon>Betaproteobacteria</taxon>
        <taxon>Burkholderiales</taxon>
        <taxon>Comamonadaceae</taxon>
        <taxon>Comamonas</taxon>
    </lineage>
</organism>
<reference evidence="1 2" key="1">
    <citation type="submission" date="2020-08" db="EMBL/GenBank/DDBJ databases">
        <title>A Genomic Blueprint of the Chicken Gut Microbiome.</title>
        <authorList>
            <person name="Gilroy R."/>
            <person name="Ravi A."/>
            <person name="Getino M."/>
            <person name="Pursley I."/>
            <person name="Horton D.L."/>
            <person name="Alikhan N.-F."/>
            <person name="Baker D."/>
            <person name="Gharbi K."/>
            <person name="Hall N."/>
            <person name="Watson M."/>
            <person name="Adriaenssens E.M."/>
            <person name="Foster-Nyarko E."/>
            <person name="Jarju S."/>
            <person name="Secka A."/>
            <person name="Antonio M."/>
            <person name="Oren A."/>
            <person name="Chaudhuri R."/>
            <person name="La Ragione R.M."/>
            <person name="Hildebrand F."/>
            <person name="Pallen M.J."/>
        </authorList>
    </citation>
    <scope>NUCLEOTIDE SEQUENCE [LARGE SCALE GENOMIC DNA]</scope>
    <source>
        <strain evidence="1 2">Sa2CVA6</strain>
    </source>
</reference>
<dbReference type="RefSeq" id="WP_191724527.1">
    <property type="nucleotide sequence ID" value="NZ_JACSQK010000009.1"/>
</dbReference>
<evidence type="ECO:0000313" key="2">
    <source>
        <dbReference type="Proteomes" id="UP000634919"/>
    </source>
</evidence>
<evidence type="ECO:0000313" key="1">
    <source>
        <dbReference type="EMBL" id="MBD7962114.1"/>
    </source>
</evidence>